<dbReference type="Gene3D" id="3.30.465.10">
    <property type="match status" value="1"/>
</dbReference>
<dbReference type="InterPro" id="IPR016166">
    <property type="entry name" value="FAD-bd_PCMH"/>
</dbReference>
<feature type="domain" description="FAD-binding PCMH-type" evidence="1">
    <location>
        <begin position="1"/>
        <end position="169"/>
    </location>
</feature>
<evidence type="ECO:0000313" key="3">
    <source>
        <dbReference type="Proteomes" id="UP001165283"/>
    </source>
</evidence>
<dbReference type="RefSeq" id="WP_252445916.1">
    <property type="nucleotide sequence ID" value="NZ_JAGSOV010000082.1"/>
</dbReference>
<dbReference type="InterPro" id="IPR002346">
    <property type="entry name" value="Mopterin_DH_FAD-bd"/>
</dbReference>
<protein>
    <submittedName>
        <fullName evidence="2">FAD binding domain-containing protein</fullName>
    </submittedName>
</protein>
<dbReference type="PROSITE" id="PS51387">
    <property type="entry name" value="FAD_PCMH"/>
    <property type="match status" value="1"/>
</dbReference>
<proteinExistence type="predicted"/>
<keyword evidence="3" id="KW-1185">Reference proteome</keyword>
<dbReference type="SUPFAM" id="SSF56176">
    <property type="entry name" value="FAD-binding/transporter-associated domain-like"/>
    <property type="match status" value="1"/>
</dbReference>
<sequence length="262" mass="27029">MDLHTVRVLHRPVRRGELDALLGPGAAALGGGTWLFSEPQPGLAALVDLTGLGWPALTREPDGALTISATCTLAELAAAGPALFGRCCRALAGSFKIWHTATVGGNICLALPAGPMTSLCAALDGEALLWGPGGAQRRVPVARFVTGVRTTDLRPGEVLRSVRLPAAASSARTAFGRAALTAQGRSGSVVIGRRDPDGGLVLTVTAATERPFRFTFPAPPTGAALRAALAGVDRWYADPHGAPDWRAHVTGRLAAEVVDELA</sequence>
<gene>
    <name evidence="2" type="ORF">KDL28_35700</name>
</gene>
<reference evidence="2" key="1">
    <citation type="submission" date="2021-04" db="EMBL/GenBank/DDBJ databases">
        <title>Pseudonocardia sp. nov., isolated from sandy soil of mangrove forest.</title>
        <authorList>
            <person name="Zan Z."/>
            <person name="Huang R."/>
            <person name="Liu W."/>
        </authorList>
    </citation>
    <scope>NUCLEOTIDE SEQUENCE</scope>
    <source>
        <strain evidence="2">S2-4</strain>
    </source>
</reference>
<dbReference type="InterPro" id="IPR036318">
    <property type="entry name" value="FAD-bd_PCMH-like_sf"/>
</dbReference>
<organism evidence="2 3">
    <name type="scientific">Pseudonocardia humida</name>
    <dbReference type="NCBI Taxonomy" id="2800819"/>
    <lineage>
        <taxon>Bacteria</taxon>
        <taxon>Bacillati</taxon>
        <taxon>Actinomycetota</taxon>
        <taxon>Actinomycetes</taxon>
        <taxon>Pseudonocardiales</taxon>
        <taxon>Pseudonocardiaceae</taxon>
        <taxon>Pseudonocardia</taxon>
    </lineage>
</organism>
<dbReference type="Proteomes" id="UP001165283">
    <property type="component" value="Unassembled WGS sequence"/>
</dbReference>
<evidence type="ECO:0000259" key="1">
    <source>
        <dbReference type="PROSITE" id="PS51387"/>
    </source>
</evidence>
<dbReference type="InterPro" id="IPR051312">
    <property type="entry name" value="Diverse_Substr_Oxidored"/>
</dbReference>
<dbReference type="PANTHER" id="PTHR42659">
    <property type="entry name" value="XANTHINE DEHYDROGENASE SUBUNIT C-RELATED"/>
    <property type="match status" value="1"/>
</dbReference>
<dbReference type="EMBL" id="JAGSOV010000082">
    <property type="protein sequence ID" value="MCO1660417.1"/>
    <property type="molecule type" value="Genomic_DNA"/>
</dbReference>
<dbReference type="Pfam" id="PF00941">
    <property type="entry name" value="FAD_binding_5"/>
    <property type="match status" value="1"/>
</dbReference>
<accession>A0ABT1ABK0</accession>
<dbReference type="InterPro" id="IPR016169">
    <property type="entry name" value="FAD-bd_PCMH_sub2"/>
</dbReference>
<name>A0ABT1ABK0_9PSEU</name>
<evidence type="ECO:0000313" key="2">
    <source>
        <dbReference type="EMBL" id="MCO1660417.1"/>
    </source>
</evidence>
<dbReference type="PANTHER" id="PTHR42659:SF9">
    <property type="entry name" value="XANTHINE DEHYDROGENASE FAD-BINDING SUBUNIT XDHB-RELATED"/>
    <property type="match status" value="1"/>
</dbReference>
<comment type="caution">
    <text evidence="2">The sequence shown here is derived from an EMBL/GenBank/DDBJ whole genome shotgun (WGS) entry which is preliminary data.</text>
</comment>